<dbReference type="AlphaFoldDB" id="A0A099LW32"/>
<sequence>MQLQAEQIPLICSALAKIRIEADLTLLPKYTHFAGKPYPLGRCKEIRDLVYQMLLVHLQTKHDEVLQPLREALNNGEKLVPVWGSLRDEYFQNAMVLGEWYIDVSNDTVNPNKPRVEIVRLSEADFHPIRSFEKFIEVAEKYWQVDVYKNTLFPALAPFFPLVCVSKESGASWLAAANDDMIAVAMNSQFSASKQILQQLPTLPQSIAQKWLSHANAELDPLLTDSGDSEQMCIEYRDRSQDLQFRDQAVLAYLKLPKMV</sequence>
<dbReference type="GeneID" id="43683550"/>
<dbReference type="EMBL" id="JMCG01000001">
    <property type="protein sequence ID" value="KGK11656.1"/>
    <property type="molecule type" value="Genomic_DNA"/>
</dbReference>
<comment type="caution">
    <text evidence="1">The sequence shown here is derived from an EMBL/GenBank/DDBJ whole genome shotgun (WGS) entry which is preliminary data.</text>
</comment>
<evidence type="ECO:0000313" key="1">
    <source>
        <dbReference type="EMBL" id="KGK11656.1"/>
    </source>
</evidence>
<evidence type="ECO:0000313" key="2">
    <source>
        <dbReference type="Proteomes" id="UP000029994"/>
    </source>
</evidence>
<organism evidence="1 2">
    <name type="scientific">Vibrio navarrensis</name>
    <dbReference type="NCBI Taxonomy" id="29495"/>
    <lineage>
        <taxon>Bacteria</taxon>
        <taxon>Pseudomonadati</taxon>
        <taxon>Pseudomonadota</taxon>
        <taxon>Gammaproteobacteria</taxon>
        <taxon>Vibrionales</taxon>
        <taxon>Vibrionaceae</taxon>
        <taxon>Vibrio</taxon>
    </lineage>
</organism>
<reference evidence="1 2" key="1">
    <citation type="submission" date="2014-04" db="EMBL/GenBank/DDBJ databases">
        <title>Genome sequencing of Vibrio navarrensis strains.</title>
        <authorList>
            <person name="Gladney L.M."/>
            <person name="Katz L.S."/>
            <person name="Marino-Ramirez L."/>
            <person name="Jordan I.K."/>
        </authorList>
    </citation>
    <scope>NUCLEOTIDE SEQUENCE [LARGE SCALE GENOMIC DNA]</scope>
    <source>
        <strain evidence="1 2">ATCC 51183</strain>
    </source>
</reference>
<keyword evidence="2" id="KW-1185">Reference proteome</keyword>
<gene>
    <name evidence="1" type="ORF">EA26_10210</name>
</gene>
<dbReference type="eggNOG" id="ENOG502Z7KW">
    <property type="taxonomic scope" value="Bacteria"/>
</dbReference>
<proteinExistence type="predicted"/>
<dbReference type="Proteomes" id="UP000029994">
    <property type="component" value="Unassembled WGS sequence"/>
</dbReference>
<dbReference type="RefSeq" id="WP_039427201.1">
    <property type="nucleotide sequence ID" value="NZ_CP061844.1"/>
</dbReference>
<name>A0A099LW32_9VIBR</name>
<protein>
    <submittedName>
        <fullName evidence="1">Uncharacterized protein</fullName>
    </submittedName>
</protein>
<accession>A0A099LW32</accession>